<dbReference type="NCBIfam" id="TIGR04219">
    <property type="entry name" value="OMP_w_GlyGly"/>
    <property type="match status" value="1"/>
</dbReference>
<dbReference type="InterPro" id="IPR026387">
    <property type="entry name" value="OMP_w_GlyGly"/>
</dbReference>
<proteinExistence type="predicted"/>
<name>Q0VLK9_ALCBS</name>
<dbReference type="Proteomes" id="UP000008871">
    <property type="component" value="Chromosome"/>
</dbReference>
<dbReference type="KEGG" id="abo:ABO_2491"/>
<dbReference type="EMBL" id="AM286690">
    <property type="protein sequence ID" value="CAL17939.1"/>
    <property type="molecule type" value="Genomic_DNA"/>
</dbReference>
<gene>
    <name evidence="1" type="ordered locus">ABO_2491</name>
</gene>
<accession>Q0VLK9</accession>
<reference evidence="1 2" key="1">
    <citation type="journal article" date="2006" name="Nat. Biotechnol.">
        <title>Genome sequence of the ubiquitous hydrocarbon-degrading marine bacterium Alcanivorax borkumensis.</title>
        <authorList>
            <person name="Schneiker S."/>
            <person name="Martins dos Santos V.A.P."/>
            <person name="Bartels D."/>
            <person name="Bekel T."/>
            <person name="Brecht M."/>
            <person name="Buhrmester J."/>
            <person name="Chernikova T.N."/>
            <person name="Denaro R."/>
            <person name="Ferrer M."/>
            <person name="Gertler C."/>
            <person name="Goesmann A."/>
            <person name="Golyshina O.V."/>
            <person name="Kaminski F."/>
            <person name="Khachane A.N."/>
            <person name="Lang S."/>
            <person name="Linke B."/>
            <person name="McHardy A.C."/>
            <person name="Meyer F."/>
            <person name="Nechitaylo T."/>
            <person name="Puehler A."/>
            <person name="Regenhardt D."/>
            <person name="Rupp O."/>
            <person name="Sabirova J.S."/>
            <person name="Selbitschka W."/>
            <person name="Yakimov M.M."/>
            <person name="Timmis K.N."/>
            <person name="Vorhoelter F.-J."/>
            <person name="Weidner S."/>
            <person name="Kaiser O."/>
            <person name="Golyshin P.N."/>
        </authorList>
    </citation>
    <scope>NUCLEOTIDE SEQUENCE [LARGE SCALE GENOMIC DNA]</scope>
    <source>
        <strain evidence="2">ATCC 700651 / DSM 11573 / NCIMB 13689 / SK2</strain>
    </source>
</reference>
<evidence type="ECO:0008006" key="3">
    <source>
        <dbReference type="Google" id="ProtNLM"/>
    </source>
</evidence>
<dbReference type="HOGENOM" id="CLU_093491_1_0_6"/>
<keyword evidence="2" id="KW-1185">Reference proteome</keyword>
<dbReference type="eggNOG" id="COG3637">
    <property type="taxonomic scope" value="Bacteria"/>
</dbReference>
<organism evidence="1 2">
    <name type="scientific">Alcanivorax borkumensis (strain ATCC 700651 / DSM 11573 / NCIMB 13689 / SK2)</name>
    <dbReference type="NCBI Taxonomy" id="393595"/>
    <lineage>
        <taxon>Bacteria</taxon>
        <taxon>Pseudomonadati</taxon>
        <taxon>Pseudomonadota</taxon>
        <taxon>Gammaproteobacteria</taxon>
        <taxon>Oceanospirillales</taxon>
        <taxon>Alcanivoracaceae</taxon>
        <taxon>Alcanivorax</taxon>
    </lineage>
</organism>
<dbReference type="AlphaFoldDB" id="Q0VLK9"/>
<dbReference type="STRING" id="393595.ABO_2491"/>
<evidence type="ECO:0000313" key="1">
    <source>
        <dbReference type="EMBL" id="CAL17939.1"/>
    </source>
</evidence>
<protein>
    <recommendedName>
        <fullName evidence="3">Outer membrane protein</fullName>
    </recommendedName>
</protein>
<sequence length="269" mass="29246">MDLVPPSTPAILEQIQNNEDSFMKRAGLLLTALLTTAPFAHAAPGLTIYGGGYTWDTELEGHVASGGSDISMQDELGFDEADQNVLYLGVEHSVPLVPNVRLRYIDLSDSASSIISRNIEFNGQTFVANTRVATDFDLEMVDGTLYFSPLNNAIKVDLGLTVRRMDGDLQLDGPTEETSLSINETVPMLHGGIRAKLPLSGLYMGGEVNAIAYDGSKMNDYNARIGWRSDYLLGLELGYSRMNIVLDDVNDLDTDLDIGGPYLAISLSF</sequence>
<evidence type="ECO:0000313" key="2">
    <source>
        <dbReference type="Proteomes" id="UP000008871"/>
    </source>
</evidence>